<dbReference type="AlphaFoldDB" id="A0A0E9QYN9"/>
<proteinExistence type="predicted"/>
<accession>A0A0E9QYN9</accession>
<reference evidence="1" key="1">
    <citation type="submission" date="2014-11" db="EMBL/GenBank/DDBJ databases">
        <authorList>
            <person name="Amaro Gonzalez C."/>
        </authorList>
    </citation>
    <scope>NUCLEOTIDE SEQUENCE</scope>
</reference>
<dbReference type="EMBL" id="GBXM01086521">
    <property type="protein sequence ID" value="JAH22056.1"/>
    <property type="molecule type" value="Transcribed_RNA"/>
</dbReference>
<reference evidence="1" key="2">
    <citation type="journal article" date="2015" name="Fish Shellfish Immunol.">
        <title>Early steps in the European eel (Anguilla anguilla)-Vibrio vulnificus interaction in the gills: Role of the RtxA13 toxin.</title>
        <authorList>
            <person name="Callol A."/>
            <person name="Pajuelo D."/>
            <person name="Ebbesson L."/>
            <person name="Teles M."/>
            <person name="MacKenzie S."/>
            <person name="Amaro C."/>
        </authorList>
    </citation>
    <scope>NUCLEOTIDE SEQUENCE</scope>
</reference>
<evidence type="ECO:0000313" key="1">
    <source>
        <dbReference type="EMBL" id="JAH22056.1"/>
    </source>
</evidence>
<sequence>MAVLLLFYFVIHGCVRYW</sequence>
<name>A0A0E9QYN9_ANGAN</name>
<organism evidence="1">
    <name type="scientific">Anguilla anguilla</name>
    <name type="common">European freshwater eel</name>
    <name type="synonym">Muraena anguilla</name>
    <dbReference type="NCBI Taxonomy" id="7936"/>
    <lineage>
        <taxon>Eukaryota</taxon>
        <taxon>Metazoa</taxon>
        <taxon>Chordata</taxon>
        <taxon>Craniata</taxon>
        <taxon>Vertebrata</taxon>
        <taxon>Euteleostomi</taxon>
        <taxon>Actinopterygii</taxon>
        <taxon>Neopterygii</taxon>
        <taxon>Teleostei</taxon>
        <taxon>Anguilliformes</taxon>
        <taxon>Anguillidae</taxon>
        <taxon>Anguilla</taxon>
    </lineage>
</organism>
<protein>
    <submittedName>
        <fullName evidence="1">Uncharacterized protein</fullName>
    </submittedName>
</protein>